<dbReference type="SMART" id="SM00256">
    <property type="entry name" value="FBOX"/>
    <property type="match status" value="1"/>
</dbReference>
<evidence type="ECO:0000259" key="2">
    <source>
        <dbReference type="PROSITE" id="PS50181"/>
    </source>
</evidence>
<accession>A0A8S9PXI8</accession>
<gene>
    <name evidence="3" type="ORF">F2Q69_00018860</name>
</gene>
<dbReference type="Gene3D" id="1.20.1280.50">
    <property type="match status" value="1"/>
</dbReference>
<dbReference type="InterPro" id="IPR036047">
    <property type="entry name" value="F-box-like_dom_sf"/>
</dbReference>
<keyword evidence="1" id="KW-1133">Transmembrane helix</keyword>
<dbReference type="Proteomes" id="UP000712600">
    <property type="component" value="Unassembled WGS sequence"/>
</dbReference>
<feature type="transmembrane region" description="Helical" evidence="1">
    <location>
        <begin position="103"/>
        <end position="125"/>
    </location>
</feature>
<proteinExistence type="predicted"/>
<dbReference type="PANTHER" id="PTHR31111">
    <property type="entry name" value="BNAA05G37150D PROTEIN-RELATED"/>
    <property type="match status" value="1"/>
</dbReference>
<keyword evidence="1" id="KW-0472">Membrane</keyword>
<evidence type="ECO:0000313" key="4">
    <source>
        <dbReference type="Proteomes" id="UP000712600"/>
    </source>
</evidence>
<evidence type="ECO:0000256" key="1">
    <source>
        <dbReference type="SAM" id="Phobius"/>
    </source>
</evidence>
<dbReference type="PROSITE" id="PS50181">
    <property type="entry name" value="FBOX"/>
    <property type="match status" value="1"/>
</dbReference>
<dbReference type="AlphaFoldDB" id="A0A8S9PXI8"/>
<dbReference type="Pfam" id="PF00646">
    <property type="entry name" value="F-box"/>
    <property type="match status" value="1"/>
</dbReference>
<keyword evidence="1" id="KW-0812">Transmembrane</keyword>
<protein>
    <recommendedName>
        <fullName evidence="2">F-box domain-containing protein</fullName>
    </recommendedName>
</protein>
<dbReference type="InterPro" id="IPR001810">
    <property type="entry name" value="F-box_dom"/>
</dbReference>
<sequence length="128" mass="14797">MMITCSKKKKLENHTEGRKSNFDEIPEDLVMEIIGRLPVKSVARFLLVSKSWASIITTRDFIRSFPTGSCSSQPRLLVCFIGRTRPWDKCHYTSSRRLRHQRLFCHVLDLPLNILSTYPVVLIMLTAC</sequence>
<dbReference type="EMBL" id="QGKX02001290">
    <property type="protein sequence ID" value="KAF3536275.1"/>
    <property type="molecule type" value="Genomic_DNA"/>
</dbReference>
<evidence type="ECO:0000313" key="3">
    <source>
        <dbReference type="EMBL" id="KAF3536275.1"/>
    </source>
</evidence>
<comment type="caution">
    <text evidence="3">The sequence shown here is derived from an EMBL/GenBank/DDBJ whole genome shotgun (WGS) entry which is preliminary data.</text>
</comment>
<organism evidence="3 4">
    <name type="scientific">Brassica cretica</name>
    <name type="common">Mustard</name>
    <dbReference type="NCBI Taxonomy" id="69181"/>
    <lineage>
        <taxon>Eukaryota</taxon>
        <taxon>Viridiplantae</taxon>
        <taxon>Streptophyta</taxon>
        <taxon>Embryophyta</taxon>
        <taxon>Tracheophyta</taxon>
        <taxon>Spermatophyta</taxon>
        <taxon>Magnoliopsida</taxon>
        <taxon>eudicotyledons</taxon>
        <taxon>Gunneridae</taxon>
        <taxon>Pentapetalae</taxon>
        <taxon>rosids</taxon>
        <taxon>malvids</taxon>
        <taxon>Brassicales</taxon>
        <taxon>Brassicaceae</taxon>
        <taxon>Brassiceae</taxon>
        <taxon>Brassica</taxon>
    </lineage>
</organism>
<dbReference type="PANTHER" id="PTHR31111:SF125">
    <property type="entry name" value="F-BOX PROTEIN CPR30-LIKE"/>
    <property type="match status" value="1"/>
</dbReference>
<reference evidence="3" key="1">
    <citation type="submission" date="2019-12" db="EMBL/GenBank/DDBJ databases">
        <title>Genome sequencing and annotation of Brassica cretica.</title>
        <authorList>
            <person name="Studholme D.J."/>
            <person name="Sarris P."/>
        </authorList>
    </citation>
    <scope>NUCLEOTIDE SEQUENCE</scope>
    <source>
        <strain evidence="3">PFS-109/04</strain>
        <tissue evidence="3">Leaf</tissue>
    </source>
</reference>
<dbReference type="SUPFAM" id="SSF81383">
    <property type="entry name" value="F-box domain"/>
    <property type="match status" value="1"/>
</dbReference>
<name>A0A8S9PXI8_BRACR</name>
<feature type="domain" description="F-box" evidence="2">
    <location>
        <begin position="19"/>
        <end position="65"/>
    </location>
</feature>